<gene>
    <name evidence="8" type="ORF">Fot_14565</name>
</gene>
<dbReference type="Pfam" id="PF05879">
    <property type="entry name" value="RHD3_GTPase"/>
    <property type="match status" value="1"/>
</dbReference>
<keyword evidence="4" id="KW-0342">GTP-binding</keyword>
<keyword evidence="3" id="KW-0256">Endoplasmic reticulum</keyword>
<evidence type="ECO:0000256" key="6">
    <source>
        <dbReference type="PROSITE-ProRule" id="PRU01052"/>
    </source>
</evidence>
<evidence type="ECO:0000256" key="5">
    <source>
        <dbReference type="ARBA" id="ARBA00023136"/>
    </source>
</evidence>
<dbReference type="PROSITE" id="PS51715">
    <property type="entry name" value="G_GB1_RHD3"/>
    <property type="match status" value="1"/>
</dbReference>
<name>A0ABD1W6Z5_9LAMI</name>
<evidence type="ECO:0000256" key="2">
    <source>
        <dbReference type="ARBA" id="ARBA00022801"/>
    </source>
</evidence>
<organism evidence="8 9">
    <name type="scientific">Forsythia ovata</name>
    <dbReference type="NCBI Taxonomy" id="205694"/>
    <lineage>
        <taxon>Eukaryota</taxon>
        <taxon>Viridiplantae</taxon>
        <taxon>Streptophyta</taxon>
        <taxon>Embryophyta</taxon>
        <taxon>Tracheophyta</taxon>
        <taxon>Spermatophyta</taxon>
        <taxon>Magnoliopsida</taxon>
        <taxon>eudicotyledons</taxon>
        <taxon>Gunneridae</taxon>
        <taxon>Pentapetalae</taxon>
        <taxon>asterids</taxon>
        <taxon>lamiids</taxon>
        <taxon>Lamiales</taxon>
        <taxon>Oleaceae</taxon>
        <taxon>Forsythieae</taxon>
        <taxon>Forsythia</taxon>
    </lineage>
</organism>
<dbReference type="PANTHER" id="PTHR45923:SF2">
    <property type="entry name" value="PROTEIN SEY1"/>
    <property type="match status" value="1"/>
</dbReference>
<evidence type="ECO:0000313" key="9">
    <source>
        <dbReference type="Proteomes" id="UP001604277"/>
    </source>
</evidence>
<comment type="similarity">
    <text evidence="6">Belongs to the TRAFAC class dynamin-like GTPase superfamily. GB1/RHD3 GTPase family.</text>
</comment>
<keyword evidence="9" id="KW-1185">Reference proteome</keyword>
<dbReference type="AlphaFoldDB" id="A0ABD1W6Z5"/>
<evidence type="ECO:0000256" key="1">
    <source>
        <dbReference type="ARBA" id="ARBA00022741"/>
    </source>
</evidence>
<keyword evidence="5" id="KW-0472">Membrane</keyword>
<comment type="caution">
    <text evidence="8">The sequence shown here is derived from an EMBL/GenBank/DDBJ whole genome shotgun (WGS) entry which is preliminary data.</text>
</comment>
<dbReference type="PANTHER" id="PTHR45923">
    <property type="entry name" value="PROTEIN SEY1"/>
    <property type="match status" value="1"/>
</dbReference>
<dbReference type="GO" id="GO:0016787">
    <property type="term" value="F:hydrolase activity"/>
    <property type="evidence" value="ECO:0007669"/>
    <property type="project" value="UniProtKB-KW"/>
</dbReference>
<sequence length="129" mass="14536">MSQTTKGIWMAQCVGIEPCILVMDLKGTDGRERGEVIGSLISDLQRSILLYWACNLACARKPLDLVDQNIQSLNKEQALLYIIVWHYSAAKVTCTPTFNERDGGGAVWRFRRSYQLNFPRPPPLSPLPI</sequence>
<dbReference type="InterPro" id="IPR030386">
    <property type="entry name" value="G_GB1_RHD3_dom"/>
</dbReference>
<proteinExistence type="inferred from homology"/>
<accession>A0ABD1W6Z5</accession>
<dbReference type="InterPro" id="IPR008803">
    <property type="entry name" value="RHD3/Sey1"/>
</dbReference>
<protein>
    <submittedName>
        <fullName evidence="8">GB1/RHD3-type G domain-containing protein</fullName>
    </submittedName>
</protein>
<evidence type="ECO:0000313" key="8">
    <source>
        <dbReference type="EMBL" id="KAL2545332.1"/>
    </source>
</evidence>
<dbReference type="GO" id="GO:0005525">
    <property type="term" value="F:GTP binding"/>
    <property type="evidence" value="ECO:0007669"/>
    <property type="project" value="UniProtKB-KW"/>
</dbReference>
<reference evidence="9" key="1">
    <citation type="submission" date="2024-07" db="EMBL/GenBank/DDBJ databases">
        <title>Two chromosome-level genome assemblies of Korean endemic species Abeliophyllum distichum and Forsythia ovata (Oleaceae).</title>
        <authorList>
            <person name="Jang H."/>
        </authorList>
    </citation>
    <scope>NUCLEOTIDE SEQUENCE [LARGE SCALE GENOMIC DNA]</scope>
</reference>
<keyword evidence="2" id="KW-0378">Hydrolase</keyword>
<dbReference type="EMBL" id="JBFOLJ010000004">
    <property type="protein sequence ID" value="KAL2545332.1"/>
    <property type="molecule type" value="Genomic_DNA"/>
</dbReference>
<dbReference type="Proteomes" id="UP001604277">
    <property type="component" value="Unassembled WGS sequence"/>
</dbReference>
<feature type="domain" description="GB1/RHD3-type G" evidence="7">
    <location>
        <begin position="1"/>
        <end position="47"/>
    </location>
</feature>
<evidence type="ECO:0000259" key="7">
    <source>
        <dbReference type="PROSITE" id="PS51715"/>
    </source>
</evidence>
<keyword evidence="1" id="KW-0547">Nucleotide-binding</keyword>
<evidence type="ECO:0000256" key="4">
    <source>
        <dbReference type="ARBA" id="ARBA00023134"/>
    </source>
</evidence>
<evidence type="ECO:0000256" key="3">
    <source>
        <dbReference type="ARBA" id="ARBA00022824"/>
    </source>
</evidence>